<keyword evidence="3" id="KW-1003">Cell membrane</keyword>
<feature type="transmembrane region" description="Helical" evidence="7">
    <location>
        <begin position="100"/>
        <end position="118"/>
    </location>
</feature>
<evidence type="ECO:0000256" key="2">
    <source>
        <dbReference type="ARBA" id="ARBA00022448"/>
    </source>
</evidence>
<protein>
    <submittedName>
        <fullName evidence="9">Glycine betaine/proline transport system permease protein</fullName>
    </submittedName>
</protein>
<feature type="transmembrane region" description="Helical" evidence="7">
    <location>
        <begin position="347"/>
        <end position="368"/>
    </location>
</feature>
<dbReference type="PANTHER" id="PTHR47737:SF1">
    <property type="entry name" value="GLYCINE BETAINE_PROLINE BETAINE TRANSPORT SYSTEM PERMEASE PROTEIN PROW"/>
    <property type="match status" value="1"/>
</dbReference>
<feature type="transmembrane region" description="Helical" evidence="7">
    <location>
        <begin position="465"/>
        <end position="488"/>
    </location>
</feature>
<evidence type="ECO:0000313" key="10">
    <source>
        <dbReference type="Proteomes" id="UP000530268"/>
    </source>
</evidence>
<feature type="transmembrane region" description="Helical" evidence="7">
    <location>
        <begin position="20"/>
        <end position="41"/>
    </location>
</feature>
<feature type="transmembrane region" description="Helical" evidence="7">
    <location>
        <begin position="417"/>
        <end position="436"/>
    </location>
</feature>
<dbReference type="EMBL" id="JACIEI010000016">
    <property type="protein sequence ID" value="MBB3995558.1"/>
    <property type="molecule type" value="Genomic_DNA"/>
</dbReference>
<feature type="transmembrane region" description="Helical" evidence="7">
    <location>
        <begin position="270"/>
        <end position="294"/>
    </location>
</feature>
<dbReference type="AlphaFoldDB" id="A0A7W6E6B5"/>
<feature type="domain" description="ABC transmembrane type-1" evidence="8">
    <location>
        <begin position="462"/>
        <end position="641"/>
    </location>
</feature>
<evidence type="ECO:0000256" key="1">
    <source>
        <dbReference type="ARBA" id="ARBA00004651"/>
    </source>
</evidence>
<name>A0A7W6E6B5_9RHOB</name>
<dbReference type="InterPro" id="IPR000515">
    <property type="entry name" value="MetI-like"/>
</dbReference>
<evidence type="ECO:0000256" key="5">
    <source>
        <dbReference type="ARBA" id="ARBA00022989"/>
    </source>
</evidence>
<dbReference type="CDD" id="cd06261">
    <property type="entry name" value="TM_PBP2"/>
    <property type="match status" value="2"/>
</dbReference>
<evidence type="ECO:0000259" key="8">
    <source>
        <dbReference type="PROSITE" id="PS50928"/>
    </source>
</evidence>
<evidence type="ECO:0000256" key="7">
    <source>
        <dbReference type="RuleBase" id="RU363032"/>
    </source>
</evidence>
<keyword evidence="10" id="KW-1185">Reference proteome</keyword>
<feature type="domain" description="ABC transmembrane type-1" evidence="8">
    <location>
        <begin position="144"/>
        <end position="323"/>
    </location>
</feature>
<feature type="transmembrane region" description="Helical" evidence="7">
    <location>
        <begin position="306"/>
        <end position="327"/>
    </location>
</feature>
<dbReference type="RefSeq" id="WP_184567571.1">
    <property type="nucleotide sequence ID" value="NZ_JACIEI010000016.1"/>
</dbReference>
<dbReference type="Gene3D" id="1.10.3720.10">
    <property type="entry name" value="MetI-like"/>
    <property type="match status" value="2"/>
</dbReference>
<dbReference type="PROSITE" id="PS50928">
    <property type="entry name" value="ABC_TM1"/>
    <property type="match status" value="2"/>
</dbReference>
<dbReference type="Proteomes" id="UP000530268">
    <property type="component" value="Unassembled WGS sequence"/>
</dbReference>
<feature type="transmembrane region" description="Helical" evidence="7">
    <location>
        <begin position="624"/>
        <end position="645"/>
    </location>
</feature>
<feature type="transmembrane region" description="Helical" evidence="7">
    <location>
        <begin position="148"/>
        <end position="170"/>
    </location>
</feature>
<keyword evidence="4 7" id="KW-0812">Transmembrane</keyword>
<keyword evidence="2 7" id="KW-0813">Transport</keyword>
<proteinExistence type="inferred from homology"/>
<comment type="similarity">
    <text evidence="7">Belongs to the binding-protein-dependent transport system permease family.</text>
</comment>
<dbReference type="GO" id="GO:0015871">
    <property type="term" value="P:choline transport"/>
    <property type="evidence" value="ECO:0007669"/>
    <property type="project" value="TreeGrafter"/>
</dbReference>
<dbReference type="GO" id="GO:0031460">
    <property type="term" value="P:glycine betaine transport"/>
    <property type="evidence" value="ECO:0007669"/>
    <property type="project" value="TreeGrafter"/>
</dbReference>
<dbReference type="GO" id="GO:0043190">
    <property type="term" value="C:ATP-binding cassette (ABC) transporter complex"/>
    <property type="evidence" value="ECO:0007669"/>
    <property type="project" value="TreeGrafter"/>
</dbReference>
<reference evidence="9 10" key="1">
    <citation type="submission" date="2020-08" db="EMBL/GenBank/DDBJ databases">
        <title>Genomic Encyclopedia of Type Strains, Phase IV (KMG-IV): sequencing the most valuable type-strain genomes for metagenomic binning, comparative biology and taxonomic classification.</title>
        <authorList>
            <person name="Goeker M."/>
        </authorList>
    </citation>
    <scope>NUCLEOTIDE SEQUENCE [LARGE SCALE GENOMIC DNA]</scope>
    <source>
        <strain evidence="9 10">DSM 102234</strain>
    </source>
</reference>
<organism evidence="9 10">
    <name type="scientific">Sulfitobacter undariae</name>
    <dbReference type="NCBI Taxonomy" id="1563671"/>
    <lineage>
        <taxon>Bacteria</taxon>
        <taxon>Pseudomonadati</taxon>
        <taxon>Pseudomonadota</taxon>
        <taxon>Alphaproteobacteria</taxon>
        <taxon>Rhodobacterales</taxon>
        <taxon>Roseobacteraceae</taxon>
        <taxon>Sulfitobacter</taxon>
    </lineage>
</organism>
<evidence type="ECO:0000256" key="3">
    <source>
        <dbReference type="ARBA" id="ARBA00022475"/>
    </source>
</evidence>
<keyword evidence="6 7" id="KW-0472">Membrane</keyword>
<feature type="transmembrane region" description="Helical" evidence="7">
    <location>
        <begin position="443"/>
        <end position="459"/>
    </location>
</feature>
<evidence type="ECO:0000256" key="6">
    <source>
        <dbReference type="ARBA" id="ARBA00023136"/>
    </source>
</evidence>
<dbReference type="SUPFAM" id="SSF161098">
    <property type="entry name" value="MetI-like"/>
    <property type="match status" value="2"/>
</dbReference>
<evidence type="ECO:0000256" key="4">
    <source>
        <dbReference type="ARBA" id="ARBA00022692"/>
    </source>
</evidence>
<dbReference type="GO" id="GO:0015226">
    <property type="term" value="F:carnitine transmembrane transporter activity"/>
    <property type="evidence" value="ECO:0007669"/>
    <property type="project" value="TreeGrafter"/>
</dbReference>
<comment type="caution">
    <text evidence="9">The sequence shown here is derived from an EMBL/GenBank/DDBJ whole genome shotgun (WGS) entry which is preliminary data.</text>
</comment>
<dbReference type="GO" id="GO:0005275">
    <property type="term" value="F:amine transmembrane transporter activity"/>
    <property type="evidence" value="ECO:0007669"/>
    <property type="project" value="TreeGrafter"/>
</dbReference>
<gene>
    <name evidence="9" type="ORF">GGR95_003215</name>
</gene>
<comment type="subcellular location">
    <subcellularLocation>
        <location evidence="1 7">Cell membrane</location>
        <topology evidence="1 7">Multi-pass membrane protein</topology>
    </subcellularLocation>
</comment>
<feature type="transmembrane region" description="Helical" evidence="7">
    <location>
        <begin position="509"/>
        <end position="537"/>
    </location>
</feature>
<accession>A0A7W6E6B5</accession>
<dbReference type="PANTHER" id="PTHR47737">
    <property type="entry name" value="GLYCINE BETAINE/PROLINE BETAINE TRANSPORT SYSTEM PERMEASE PROTEIN PROW"/>
    <property type="match status" value="1"/>
</dbReference>
<sequence>MADAPYVTANPFNRSRAALLFLGCAVVLTMLQYAALLPSWLHRLPETMIPPFAAWLDVVFNFIKDDLGLLKLTRFLTSGLENVLDASGNIFFGKRRWPNLGPMPWTAVAGVAAVIGYYLGGWRLAALAGGTFVWTALIGQWKIAMETVSVLVVAAPLAFIIGLSWGIAAWKYEWINKAIKPVLSVLQTLPFFTYLLPAVIFFKVGPTAGAMATIVYAIPPMILMTTLGLQKVSPEVVEAGKMSGCSRFQMLRHVYLPSARSDILVGVNQVIMLCLAMVVLTAFIGMPGLGAKLLAMMGSFKLGRSFEIGITIVLLAVTLDRMSKAWVIKQPVHFEKGTSWLNRHKTLVLAVCLFVGFTLLSKVIPLVGSIGRGQDFSQGRELDRAIKGFLAIDGVQSVTYGIRYVLNVWVLNPFRDFMLSIPTPAVILIIVAFAISLGGRREGIIAGVFFGLVALSGWWDRSIITLYSVLAAVSIAMLIGIPLGVWASRSEKWSRRILIACDTAQTFPSFIYLIPAIMLFGITATAVVGSITIFAMVPLTRYTIEGLRTVPLEMTEAADMAGATRMQKLMNVELPLALPTMAVGFNQAIMFAFFMVIIAAFIGTQDLGQELQRTLAGTDLGKNFVLGICVSLMALTFDVVIMKWATQKKQALGLT</sequence>
<dbReference type="Pfam" id="PF00528">
    <property type="entry name" value="BPD_transp_1"/>
    <property type="match status" value="2"/>
</dbReference>
<feature type="transmembrane region" description="Helical" evidence="7">
    <location>
        <begin position="576"/>
        <end position="603"/>
    </location>
</feature>
<evidence type="ECO:0000313" key="9">
    <source>
        <dbReference type="EMBL" id="MBB3995558.1"/>
    </source>
</evidence>
<keyword evidence="5 7" id="KW-1133">Transmembrane helix</keyword>
<dbReference type="InterPro" id="IPR035906">
    <property type="entry name" value="MetI-like_sf"/>
</dbReference>